<reference evidence="3 4" key="1">
    <citation type="submission" date="2006-10" db="EMBL/GenBank/DDBJ databases">
        <title>The Genome Sequence of Batrachochytrium dendrobatidis JEL423.</title>
        <authorList>
            <consortium name="The Broad Institute Genome Sequencing Platform"/>
            <person name="Birren B."/>
            <person name="Lander E."/>
            <person name="Galagan J."/>
            <person name="Cuomo C."/>
            <person name="Devon K."/>
            <person name="Jaffe D."/>
            <person name="Butler J."/>
            <person name="Alvarez P."/>
            <person name="Gnerre S."/>
            <person name="Grabherr M."/>
            <person name="Kleber M."/>
            <person name="Mauceli E."/>
            <person name="Brockman W."/>
            <person name="Young S."/>
            <person name="LaButti K."/>
            <person name="Sykes S."/>
            <person name="DeCaprio D."/>
            <person name="Crawford M."/>
            <person name="Koehrsen M."/>
            <person name="Engels R."/>
            <person name="Montgomery P."/>
            <person name="Pearson M."/>
            <person name="Howarth C."/>
            <person name="Larson L."/>
            <person name="White J."/>
            <person name="O'Leary S."/>
            <person name="Kodira C."/>
            <person name="Zeng Q."/>
            <person name="Yandava C."/>
            <person name="Alvarado L."/>
            <person name="Longcore J."/>
            <person name="James T."/>
        </authorList>
    </citation>
    <scope>NUCLEOTIDE SEQUENCE [LARGE SCALE GENOMIC DNA]</scope>
    <source>
        <strain evidence="3 4">JEL423</strain>
    </source>
</reference>
<dbReference type="OrthoDB" id="191139at2759"/>
<dbReference type="AlphaFoldDB" id="A0A177WE15"/>
<name>A0A177WE15_BATDL</name>
<evidence type="ECO:0000313" key="4">
    <source>
        <dbReference type="Proteomes" id="UP000077115"/>
    </source>
</evidence>
<comment type="similarity">
    <text evidence="1">Belongs to the short-chain dehydrogenases/reductases (SDR) family.</text>
</comment>
<dbReference type="InterPro" id="IPR036291">
    <property type="entry name" value="NAD(P)-bd_dom_sf"/>
</dbReference>
<evidence type="ECO:0008006" key="5">
    <source>
        <dbReference type="Google" id="ProtNLM"/>
    </source>
</evidence>
<reference evidence="3 4" key="2">
    <citation type="submission" date="2016-05" db="EMBL/GenBank/DDBJ databases">
        <title>Lineage-specific infection strategies underlie the spectrum of fungal disease in amphibians.</title>
        <authorList>
            <person name="Cuomo C.A."/>
            <person name="Farrer R.A."/>
            <person name="James T."/>
            <person name="Longcore J."/>
            <person name="Birren B."/>
        </authorList>
    </citation>
    <scope>NUCLEOTIDE SEQUENCE [LARGE SCALE GENOMIC DNA]</scope>
    <source>
        <strain evidence="3 4">JEL423</strain>
    </source>
</reference>
<dbReference type="PANTHER" id="PTHR43544:SF2">
    <property type="entry name" value="OXIDOREDUCTASE"/>
    <property type="match status" value="1"/>
</dbReference>
<dbReference type="GO" id="GO:0016491">
    <property type="term" value="F:oxidoreductase activity"/>
    <property type="evidence" value="ECO:0007669"/>
    <property type="project" value="TreeGrafter"/>
</dbReference>
<dbReference type="InterPro" id="IPR051468">
    <property type="entry name" value="Fungal_SecMetab_SDRs"/>
</dbReference>
<gene>
    <name evidence="3" type="ORF">BDEG_21885</name>
</gene>
<dbReference type="InterPro" id="IPR002347">
    <property type="entry name" value="SDR_fam"/>
</dbReference>
<sequence length="621" mass="69218">MTSQSTPSNSTPAKEKSIPSWESVISEPDLDAALRIFSVYTENPTYKAHAQTCPKLRELFDIAKRTLLPTDVDSRAHRKRKLADRKESDRAQLAVTGIRQMRHHKLVGHATGSITLPLPPRSLSTVEDLESFSKKNDIDLFDISKSRLLASESSTAGSNTPVASEESILSTPCDINPPSTQPRMLNFPRSCHICPADFRQLHHFYDQLCPSCAEFNYNKRSFAADMRGRVCLVTGARVKIGYCIALKLLRMGATVIVTTRFPHNAAIRYAKEQDYLSFKGLLFIYGIDFRDIAMVHQFCKHIKTEFKRLDVIINNAAQTVRKPPRFYEHLISDEACALPSAITDVFKVIDVYKNGTNGYSFRSITTASKSVSDITASCDSFNQITEYGLALPALGTRQSLASVNTSAALSQISLTEEDAAADTTHFPDGRLDRDDQQIDLRSQNSWTMQIGQISTVEMLECHVINAFAPWVLISELKSLMEATGNPVISETSATASDVSEDTSIKSSYDKYIVNVSAMEGQFYRPKTVFHPHSNMAKASLNMMTRTSAAGLAALNIFMTAVDTGWITDENPVEQWEKRENAPPPLDEWDAAMRVLDPILVGVRGGDRMWGVFLKNYTVTRW</sequence>
<dbReference type="Gene3D" id="3.40.50.720">
    <property type="entry name" value="NAD(P)-binding Rossmann-like Domain"/>
    <property type="match status" value="2"/>
</dbReference>
<evidence type="ECO:0000256" key="2">
    <source>
        <dbReference type="SAM" id="MobiDB-lite"/>
    </source>
</evidence>
<dbReference type="VEuPathDB" id="FungiDB:BDEG_21885"/>
<dbReference type="EMBL" id="DS022301">
    <property type="protein sequence ID" value="OAJ37914.1"/>
    <property type="molecule type" value="Genomic_DNA"/>
</dbReference>
<dbReference type="GO" id="GO:0005737">
    <property type="term" value="C:cytoplasm"/>
    <property type="evidence" value="ECO:0007669"/>
    <property type="project" value="TreeGrafter"/>
</dbReference>
<protein>
    <recommendedName>
        <fullName evidence="5">Oxidoreductase</fullName>
    </recommendedName>
</protein>
<feature type="compositionally biased region" description="Polar residues" evidence="2">
    <location>
        <begin position="1"/>
        <end position="12"/>
    </location>
</feature>
<accession>A0A177WE15</accession>
<dbReference type="STRING" id="403673.A0A177WE15"/>
<dbReference type="Proteomes" id="UP000077115">
    <property type="component" value="Unassembled WGS sequence"/>
</dbReference>
<proteinExistence type="inferred from homology"/>
<evidence type="ECO:0000256" key="1">
    <source>
        <dbReference type="ARBA" id="ARBA00006484"/>
    </source>
</evidence>
<dbReference type="PANTHER" id="PTHR43544">
    <property type="entry name" value="SHORT-CHAIN DEHYDROGENASE/REDUCTASE"/>
    <property type="match status" value="1"/>
</dbReference>
<organism evidence="3 4">
    <name type="scientific">Batrachochytrium dendrobatidis (strain JEL423)</name>
    <dbReference type="NCBI Taxonomy" id="403673"/>
    <lineage>
        <taxon>Eukaryota</taxon>
        <taxon>Fungi</taxon>
        <taxon>Fungi incertae sedis</taxon>
        <taxon>Chytridiomycota</taxon>
        <taxon>Chytridiomycota incertae sedis</taxon>
        <taxon>Chytridiomycetes</taxon>
        <taxon>Rhizophydiales</taxon>
        <taxon>Rhizophydiales incertae sedis</taxon>
        <taxon>Batrachochytrium</taxon>
    </lineage>
</organism>
<dbReference type="Pfam" id="PF00106">
    <property type="entry name" value="adh_short"/>
    <property type="match status" value="1"/>
</dbReference>
<dbReference type="eggNOG" id="ENOG502QU6Z">
    <property type="taxonomic scope" value="Eukaryota"/>
</dbReference>
<feature type="region of interest" description="Disordered" evidence="2">
    <location>
        <begin position="1"/>
        <end position="22"/>
    </location>
</feature>
<evidence type="ECO:0000313" key="3">
    <source>
        <dbReference type="EMBL" id="OAJ37914.1"/>
    </source>
</evidence>
<dbReference type="SUPFAM" id="SSF51735">
    <property type="entry name" value="NAD(P)-binding Rossmann-fold domains"/>
    <property type="match status" value="1"/>
</dbReference>